<protein>
    <recommendedName>
        <fullName evidence="3">DNA repair helicase</fullName>
    </recommendedName>
</protein>
<dbReference type="CDD" id="cd09179">
    <property type="entry name" value="PLDc_N_DEXD_a"/>
    <property type="match status" value="1"/>
</dbReference>
<sequence length="219" mass="25737">MLGLRELDLKEEYRSDRDDIVSEFFFPCLSNCIEYDRCVDFLSIHTLARISMAFDNFAEGKAKLRMVTGHRFRASELDLLTKLFSEKEVKLFNSKLIKDSKINKVKSIIDNGQVEIKIAIPNSEQISDSFSERIGIFRDEHDQTVAFTGTSRGTVPTQTRDFESVDVFTSWNDQSRVERKMKDFEDLWQNKTKYVEVYDFMYAEKNNLLKYSSEWIMHD</sequence>
<dbReference type="Proteomes" id="UP000003423">
    <property type="component" value="Unassembled WGS sequence"/>
</dbReference>
<name>I3D1H6_9ARCH</name>
<organism evidence="1 2">
    <name type="scientific">Candidatus Nitrosopumilus salarius BD31</name>
    <dbReference type="NCBI Taxonomy" id="859350"/>
    <lineage>
        <taxon>Archaea</taxon>
        <taxon>Nitrososphaerota</taxon>
        <taxon>Nitrososphaeria</taxon>
        <taxon>Nitrosopumilales</taxon>
        <taxon>Nitrosopumilaceae</taxon>
        <taxon>Nitrosopumilus</taxon>
    </lineage>
</organism>
<dbReference type="PATRIC" id="fig|859350.6.peg.1378"/>
<evidence type="ECO:0008006" key="3">
    <source>
        <dbReference type="Google" id="ProtNLM"/>
    </source>
</evidence>
<proteinExistence type="predicted"/>
<accession>I3D1H6</accession>
<evidence type="ECO:0000313" key="1">
    <source>
        <dbReference type="EMBL" id="EIJ65569.1"/>
    </source>
</evidence>
<gene>
    <name evidence="1" type="ORF">BD31_I1719</name>
</gene>
<keyword evidence="2" id="KW-1185">Reference proteome</keyword>
<dbReference type="EMBL" id="AEXL02000114">
    <property type="protein sequence ID" value="EIJ65569.1"/>
    <property type="molecule type" value="Genomic_DNA"/>
</dbReference>
<dbReference type="AlphaFoldDB" id="I3D1H6"/>
<evidence type="ECO:0000313" key="2">
    <source>
        <dbReference type="Proteomes" id="UP000003423"/>
    </source>
</evidence>
<comment type="caution">
    <text evidence="1">The sequence shown here is derived from an EMBL/GenBank/DDBJ whole genome shotgun (WGS) entry which is preliminary data.</text>
</comment>
<reference evidence="1 2" key="1">
    <citation type="journal article" date="2012" name="J. Bacteriol.">
        <title>Genome sequence of "Candidatus Nitrosopumilus salaria" BD31, an ammonia-oxidizing archaeon from the San Francisco Bay estuary.</title>
        <authorList>
            <person name="Mosier A.C."/>
            <person name="Allen E.E."/>
            <person name="Kim M."/>
            <person name="Ferriera S."/>
            <person name="Francis C.A."/>
        </authorList>
    </citation>
    <scope>NUCLEOTIDE SEQUENCE [LARGE SCALE GENOMIC DNA]</scope>
    <source>
        <strain evidence="1 2">BD31</strain>
    </source>
</reference>